<dbReference type="InterPro" id="IPR001245">
    <property type="entry name" value="Ser-Thr/Tyr_kinase_cat_dom"/>
</dbReference>
<dbReference type="Proteomes" id="UP001152523">
    <property type="component" value="Unassembled WGS sequence"/>
</dbReference>
<dbReference type="GO" id="GO:0005886">
    <property type="term" value="C:plasma membrane"/>
    <property type="evidence" value="ECO:0007669"/>
    <property type="project" value="UniProtKB-SubCell"/>
</dbReference>
<evidence type="ECO:0000259" key="4">
    <source>
        <dbReference type="PROSITE" id="PS50011"/>
    </source>
</evidence>
<dbReference type="AlphaFoldDB" id="A0AAV0FNJ2"/>
<dbReference type="InterPro" id="IPR000719">
    <property type="entry name" value="Prot_kinase_dom"/>
</dbReference>
<comment type="subcellular location">
    <subcellularLocation>
        <location evidence="1">Cell membrane</location>
    </subcellularLocation>
</comment>
<dbReference type="PROSITE" id="PS50011">
    <property type="entry name" value="PROTEIN_KINASE_DOM"/>
    <property type="match status" value="1"/>
</dbReference>
<dbReference type="Pfam" id="PF07714">
    <property type="entry name" value="PK_Tyr_Ser-Thr"/>
    <property type="match status" value="1"/>
</dbReference>
<proteinExistence type="predicted"/>
<evidence type="ECO:0000256" key="3">
    <source>
        <dbReference type="PROSITE-ProRule" id="PRU10141"/>
    </source>
</evidence>
<dbReference type="Gene3D" id="3.30.200.20">
    <property type="entry name" value="Phosphorylase Kinase, domain 1"/>
    <property type="match status" value="1"/>
</dbReference>
<accession>A0AAV0FNJ2</accession>
<sequence>MGLRLGKPEALPHNHLCEANDSLVDPLLQQSPFPIHDDLKCYSYCELKIATRNFSSHNLLGMGNYGSVFKGWLDDKTLAPFEPGMGIQVAVKKFTPSRFGPHRDWTPGTKYLAQLQHTNLVRLIGHCIDSENRFLVYEFMSRGSLVNHLFKRAEVMLWSIRMRIAIDVARGLSFLHGLGENVVYCEDFKTANILLDYDFNAKLSDFGHTNLSNYAYDRSPESTFVMSPNSAFHSPEVMMRGIFKDAEYMFNSL</sequence>
<keyword evidence="3" id="KW-0067">ATP-binding</keyword>
<dbReference type="PANTHER" id="PTHR45621">
    <property type="entry name" value="OS01G0588500 PROTEIN-RELATED"/>
    <property type="match status" value="1"/>
</dbReference>
<dbReference type="EMBL" id="CAMAPF010000999">
    <property type="protein sequence ID" value="CAH9137163.1"/>
    <property type="molecule type" value="Genomic_DNA"/>
</dbReference>
<gene>
    <name evidence="5" type="ORF">CEPIT_LOCUS11730</name>
    <name evidence="6" type="ORF">CEPIT_LOCUS35827</name>
</gene>
<dbReference type="InterPro" id="IPR011009">
    <property type="entry name" value="Kinase-like_dom_sf"/>
</dbReference>
<evidence type="ECO:0000256" key="2">
    <source>
        <dbReference type="ARBA" id="ARBA00022475"/>
    </source>
</evidence>
<dbReference type="GO" id="GO:0005524">
    <property type="term" value="F:ATP binding"/>
    <property type="evidence" value="ECO:0007669"/>
    <property type="project" value="UniProtKB-UniRule"/>
</dbReference>
<dbReference type="InterPro" id="IPR050823">
    <property type="entry name" value="Plant_Ser_Thr_Prot_Kinase"/>
</dbReference>
<dbReference type="EMBL" id="CAMAPF010000069">
    <property type="protein sequence ID" value="CAH9091496.1"/>
    <property type="molecule type" value="Genomic_DNA"/>
</dbReference>
<dbReference type="SUPFAM" id="SSF56112">
    <property type="entry name" value="Protein kinase-like (PK-like)"/>
    <property type="match status" value="1"/>
</dbReference>
<evidence type="ECO:0000313" key="7">
    <source>
        <dbReference type="Proteomes" id="UP001152523"/>
    </source>
</evidence>
<dbReference type="PROSITE" id="PS00107">
    <property type="entry name" value="PROTEIN_KINASE_ATP"/>
    <property type="match status" value="1"/>
</dbReference>
<dbReference type="GO" id="GO:0004672">
    <property type="term" value="F:protein kinase activity"/>
    <property type="evidence" value="ECO:0007669"/>
    <property type="project" value="InterPro"/>
</dbReference>
<keyword evidence="7" id="KW-1185">Reference proteome</keyword>
<reference evidence="6" key="1">
    <citation type="submission" date="2022-07" db="EMBL/GenBank/DDBJ databases">
        <authorList>
            <person name="Macas J."/>
            <person name="Novak P."/>
            <person name="Neumann P."/>
        </authorList>
    </citation>
    <scope>NUCLEOTIDE SEQUENCE</scope>
</reference>
<keyword evidence="3" id="KW-0547">Nucleotide-binding</keyword>
<keyword evidence="2" id="KW-1003">Cell membrane</keyword>
<organism evidence="6 7">
    <name type="scientific">Cuscuta epithymum</name>
    <dbReference type="NCBI Taxonomy" id="186058"/>
    <lineage>
        <taxon>Eukaryota</taxon>
        <taxon>Viridiplantae</taxon>
        <taxon>Streptophyta</taxon>
        <taxon>Embryophyta</taxon>
        <taxon>Tracheophyta</taxon>
        <taxon>Spermatophyta</taxon>
        <taxon>Magnoliopsida</taxon>
        <taxon>eudicotyledons</taxon>
        <taxon>Gunneridae</taxon>
        <taxon>Pentapetalae</taxon>
        <taxon>asterids</taxon>
        <taxon>lamiids</taxon>
        <taxon>Solanales</taxon>
        <taxon>Convolvulaceae</taxon>
        <taxon>Cuscuteae</taxon>
        <taxon>Cuscuta</taxon>
        <taxon>Cuscuta subgen. Cuscuta</taxon>
    </lineage>
</organism>
<comment type="caution">
    <text evidence="6">The sequence shown here is derived from an EMBL/GenBank/DDBJ whole genome shotgun (WGS) entry which is preliminary data.</text>
</comment>
<evidence type="ECO:0000313" key="6">
    <source>
        <dbReference type="EMBL" id="CAH9137163.1"/>
    </source>
</evidence>
<feature type="domain" description="Protein kinase" evidence="4">
    <location>
        <begin position="54"/>
        <end position="253"/>
    </location>
</feature>
<dbReference type="Gene3D" id="1.10.510.10">
    <property type="entry name" value="Transferase(Phosphotransferase) domain 1"/>
    <property type="match status" value="1"/>
</dbReference>
<protein>
    <recommendedName>
        <fullName evidence="4">Protein kinase domain-containing protein</fullName>
    </recommendedName>
</protein>
<name>A0AAV0FNJ2_9ASTE</name>
<dbReference type="InterPro" id="IPR017441">
    <property type="entry name" value="Protein_kinase_ATP_BS"/>
</dbReference>
<evidence type="ECO:0000313" key="5">
    <source>
        <dbReference type="EMBL" id="CAH9091496.1"/>
    </source>
</evidence>
<feature type="binding site" evidence="3">
    <location>
        <position position="93"/>
    </location>
    <ligand>
        <name>ATP</name>
        <dbReference type="ChEBI" id="CHEBI:30616"/>
    </ligand>
</feature>
<keyword evidence="2" id="KW-0472">Membrane</keyword>
<evidence type="ECO:0000256" key="1">
    <source>
        <dbReference type="ARBA" id="ARBA00004236"/>
    </source>
</evidence>